<feature type="signal peptide" evidence="2">
    <location>
        <begin position="1"/>
        <end position="22"/>
    </location>
</feature>
<reference evidence="3 4" key="1">
    <citation type="submission" date="2020-08" db="EMBL/GenBank/DDBJ databases">
        <title>Genomic Encyclopedia of Type Strains, Phase IV (KMG-IV): sequencing the most valuable type-strain genomes for metagenomic binning, comparative biology and taxonomic classification.</title>
        <authorList>
            <person name="Goeker M."/>
        </authorList>
    </citation>
    <scope>NUCLEOTIDE SEQUENCE [LARGE SCALE GENOMIC DNA]</scope>
    <source>
        <strain evidence="3 4">DSM 2461</strain>
    </source>
</reference>
<evidence type="ECO:0000256" key="1">
    <source>
        <dbReference type="SAM" id="MobiDB-lite"/>
    </source>
</evidence>
<name>A0A841RCT1_9SPIO</name>
<keyword evidence="2" id="KW-0732">Signal</keyword>
<evidence type="ECO:0000256" key="2">
    <source>
        <dbReference type="SAM" id="SignalP"/>
    </source>
</evidence>
<feature type="compositionally biased region" description="Gly residues" evidence="1">
    <location>
        <begin position="119"/>
        <end position="141"/>
    </location>
</feature>
<comment type="caution">
    <text evidence="3">The sequence shown here is derived from an EMBL/GenBank/DDBJ whole genome shotgun (WGS) entry which is preliminary data.</text>
</comment>
<sequence length="141" mass="15878">MNKKMYVFLTAVFLLTLGTNLAARGNVDARGVDGETLQTQFELWLDRMEAGEMTGDEVMAQVREFQRSRNMVNEQELKEYQNCVDQLQEGDMTREQVRERIREMEQLQTEEKLQTRDGSGSGEPAGEGAGENPGNGQAGKK</sequence>
<gene>
    <name evidence="3" type="ORF">HNR50_002473</name>
</gene>
<feature type="region of interest" description="Disordered" evidence="1">
    <location>
        <begin position="106"/>
        <end position="141"/>
    </location>
</feature>
<proteinExistence type="predicted"/>
<evidence type="ECO:0000313" key="3">
    <source>
        <dbReference type="EMBL" id="MBB6480800.1"/>
    </source>
</evidence>
<evidence type="ECO:0000313" key="4">
    <source>
        <dbReference type="Proteomes" id="UP000587760"/>
    </source>
</evidence>
<organism evidence="3 4">
    <name type="scientific">Spirochaeta isovalerica</name>
    <dbReference type="NCBI Taxonomy" id="150"/>
    <lineage>
        <taxon>Bacteria</taxon>
        <taxon>Pseudomonadati</taxon>
        <taxon>Spirochaetota</taxon>
        <taxon>Spirochaetia</taxon>
        <taxon>Spirochaetales</taxon>
        <taxon>Spirochaetaceae</taxon>
        <taxon>Spirochaeta</taxon>
    </lineage>
</organism>
<keyword evidence="4" id="KW-1185">Reference proteome</keyword>
<feature type="compositionally biased region" description="Basic and acidic residues" evidence="1">
    <location>
        <begin position="106"/>
        <end position="115"/>
    </location>
</feature>
<feature type="chain" id="PRO_5032460626" evidence="2">
    <location>
        <begin position="23"/>
        <end position="141"/>
    </location>
</feature>
<dbReference type="RefSeq" id="WP_184747060.1">
    <property type="nucleotide sequence ID" value="NZ_JACHGJ010000004.1"/>
</dbReference>
<dbReference type="AlphaFoldDB" id="A0A841RCT1"/>
<protein>
    <submittedName>
        <fullName evidence="3">Uncharacterized protein</fullName>
    </submittedName>
</protein>
<dbReference type="EMBL" id="JACHGJ010000004">
    <property type="protein sequence ID" value="MBB6480800.1"/>
    <property type="molecule type" value="Genomic_DNA"/>
</dbReference>
<dbReference type="Proteomes" id="UP000587760">
    <property type="component" value="Unassembled WGS sequence"/>
</dbReference>
<accession>A0A841RCT1</accession>